<dbReference type="EMBL" id="JAUJYO010000021">
    <property type="protein sequence ID" value="KAK1283046.1"/>
    <property type="molecule type" value="Genomic_DNA"/>
</dbReference>
<reference evidence="1" key="1">
    <citation type="journal article" date="2023" name="Nat. Commun.">
        <title>Diploid and tetraploid genomes of Acorus and the evolution of monocots.</title>
        <authorList>
            <person name="Ma L."/>
            <person name="Liu K.W."/>
            <person name="Li Z."/>
            <person name="Hsiao Y.Y."/>
            <person name="Qi Y."/>
            <person name="Fu T."/>
            <person name="Tang G.D."/>
            <person name="Zhang D."/>
            <person name="Sun W.H."/>
            <person name="Liu D.K."/>
            <person name="Li Y."/>
            <person name="Chen G.Z."/>
            <person name="Liu X.D."/>
            <person name="Liao X.Y."/>
            <person name="Jiang Y.T."/>
            <person name="Yu X."/>
            <person name="Hao Y."/>
            <person name="Huang J."/>
            <person name="Zhao X.W."/>
            <person name="Ke S."/>
            <person name="Chen Y.Y."/>
            <person name="Wu W.L."/>
            <person name="Hsu J.L."/>
            <person name="Lin Y.F."/>
            <person name="Huang M.D."/>
            <person name="Li C.Y."/>
            <person name="Huang L."/>
            <person name="Wang Z.W."/>
            <person name="Zhao X."/>
            <person name="Zhong W.Y."/>
            <person name="Peng D.H."/>
            <person name="Ahmad S."/>
            <person name="Lan S."/>
            <person name="Zhang J.S."/>
            <person name="Tsai W.C."/>
            <person name="Van de Peer Y."/>
            <person name="Liu Z.J."/>
        </authorList>
    </citation>
    <scope>NUCLEOTIDE SEQUENCE</scope>
    <source>
        <strain evidence="1">CP</strain>
    </source>
</reference>
<dbReference type="PANTHER" id="PTHR44102">
    <property type="entry name" value="PROTEIN NPG1"/>
    <property type="match status" value="1"/>
</dbReference>
<evidence type="ECO:0000313" key="2">
    <source>
        <dbReference type="Proteomes" id="UP001180020"/>
    </source>
</evidence>
<dbReference type="SUPFAM" id="SSF48452">
    <property type="entry name" value="TPR-like"/>
    <property type="match status" value="1"/>
</dbReference>
<dbReference type="Gene3D" id="1.25.40.10">
    <property type="entry name" value="Tetratricopeptide repeat domain"/>
    <property type="match status" value="1"/>
</dbReference>
<dbReference type="Proteomes" id="UP001180020">
    <property type="component" value="Unassembled WGS sequence"/>
</dbReference>
<evidence type="ECO:0000313" key="1">
    <source>
        <dbReference type="EMBL" id="KAK1283046.1"/>
    </source>
</evidence>
<gene>
    <name evidence="1" type="ORF">QJS10_CPB21g00155</name>
</gene>
<dbReference type="AlphaFoldDB" id="A0AAV9C2B8"/>
<keyword evidence="2" id="KW-1185">Reference proteome</keyword>
<proteinExistence type="predicted"/>
<dbReference type="InterPro" id="IPR011990">
    <property type="entry name" value="TPR-like_helical_dom_sf"/>
</dbReference>
<accession>A0AAV9C2B8</accession>
<organism evidence="1 2">
    <name type="scientific">Acorus calamus</name>
    <name type="common">Sweet flag</name>
    <dbReference type="NCBI Taxonomy" id="4465"/>
    <lineage>
        <taxon>Eukaryota</taxon>
        <taxon>Viridiplantae</taxon>
        <taxon>Streptophyta</taxon>
        <taxon>Embryophyta</taxon>
        <taxon>Tracheophyta</taxon>
        <taxon>Spermatophyta</taxon>
        <taxon>Magnoliopsida</taxon>
        <taxon>Liliopsida</taxon>
        <taxon>Acoraceae</taxon>
        <taxon>Acorus</taxon>
    </lineage>
</organism>
<comment type="caution">
    <text evidence="1">The sequence shown here is derived from an EMBL/GenBank/DDBJ whole genome shotgun (WGS) entry which is preliminary data.</text>
</comment>
<dbReference type="PANTHER" id="PTHR44102:SF1">
    <property type="entry name" value="OS10G0471400 PROTEIN"/>
    <property type="match status" value="1"/>
</dbReference>
<reference evidence="1" key="2">
    <citation type="submission" date="2023-06" db="EMBL/GenBank/DDBJ databases">
        <authorList>
            <person name="Ma L."/>
            <person name="Liu K.-W."/>
            <person name="Li Z."/>
            <person name="Hsiao Y.-Y."/>
            <person name="Qi Y."/>
            <person name="Fu T."/>
            <person name="Tang G."/>
            <person name="Zhang D."/>
            <person name="Sun W.-H."/>
            <person name="Liu D.-K."/>
            <person name="Li Y."/>
            <person name="Chen G.-Z."/>
            <person name="Liu X.-D."/>
            <person name="Liao X.-Y."/>
            <person name="Jiang Y.-T."/>
            <person name="Yu X."/>
            <person name="Hao Y."/>
            <person name="Huang J."/>
            <person name="Zhao X.-W."/>
            <person name="Ke S."/>
            <person name="Chen Y.-Y."/>
            <person name="Wu W.-L."/>
            <person name="Hsu J.-L."/>
            <person name="Lin Y.-F."/>
            <person name="Huang M.-D."/>
            <person name="Li C.-Y."/>
            <person name="Huang L."/>
            <person name="Wang Z.-W."/>
            <person name="Zhao X."/>
            <person name="Zhong W.-Y."/>
            <person name="Peng D.-H."/>
            <person name="Ahmad S."/>
            <person name="Lan S."/>
            <person name="Zhang J.-S."/>
            <person name="Tsai W.-C."/>
            <person name="Van De Peer Y."/>
            <person name="Liu Z.-J."/>
        </authorList>
    </citation>
    <scope>NUCLEOTIDE SEQUENCE</scope>
    <source>
        <strain evidence="1">CP</strain>
        <tissue evidence="1">Leaves</tissue>
    </source>
</reference>
<sequence>MAEVLCQLGMKSSPSVRSLLTDALKADRANHSAWYNLGLCYMSEGGKSDVEAFECFQAADRLEESAPIEPFR</sequence>
<name>A0AAV9C2B8_ACOCL</name>
<protein>
    <submittedName>
        <fullName evidence="1">Uncharacterized protein</fullName>
    </submittedName>
</protein>
<dbReference type="InterPro" id="IPR043376">
    <property type="entry name" value="NPG1-like"/>
</dbReference>